<evidence type="ECO:0000256" key="6">
    <source>
        <dbReference type="ARBA" id="ARBA00022989"/>
    </source>
</evidence>
<reference evidence="13 14" key="1">
    <citation type="submission" date="2024-09" db="EMBL/GenBank/DDBJ databases">
        <title>Rethinking Asexuality: The Enigmatic Case of Functional Sexual Genes in Lepraria (Stereocaulaceae).</title>
        <authorList>
            <person name="Doellman M."/>
            <person name="Sun Y."/>
            <person name="Barcenas-Pena A."/>
            <person name="Lumbsch H.T."/>
            <person name="Grewe F."/>
        </authorList>
    </citation>
    <scope>NUCLEOTIDE SEQUENCE [LARGE SCALE GENOMIC DNA]</scope>
    <source>
        <strain evidence="13 14">Grewe 0041</strain>
    </source>
</reference>
<sequence length="275" mass="30260">MTITRGSSNRNVLLIELHPHSTVKMHSTLVRAQNIFGFFTTVAFCTALLTALSVLLTPQTPSASIELRNVQVVKGRPHYYSPKKEEYAHIKFDLDADFTSLFNWNTKQLFVWITATYPSSNTSSSAPPSQAIIWDTIINSHSQSHPFNPLELFKKTPPPTKKSKKSTATKKQEPELQPGVIRLKNGKPKYQITDISGTLSDRTNVTLEVGWNVQPWVGALTWTLPEGMQLGRWKGVKGGKSKVFNMPALKGKSANSETVVASGGTPKAAEASAII</sequence>
<dbReference type="Proteomes" id="UP001590951">
    <property type="component" value="Unassembled WGS sequence"/>
</dbReference>
<protein>
    <recommendedName>
        <fullName evidence="8">Signal peptidase complex subunit 3</fullName>
    </recommendedName>
    <alternativeName>
        <fullName evidence="9">Microsomal signal peptidase subunit 3</fullName>
    </alternativeName>
</protein>
<evidence type="ECO:0000256" key="10">
    <source>
        <dbReference type="ARBA" id="ARBA00045670"/>
    </source>
</evidence>
<name>A0ABR4B9D1_9LECA</name>
<dbReference type="PANTHER" id="PTHR12804:SF0">
    <property type="entry name" value="SIGNAL PEPTIDASE COMPLEX SUBUNIT 3"/>
    <property type="match status" value="1"/>
</dbReference>
<keyword evidence="14" id="KW-1185">Reference proteome</keyword>
<dbReference type="EMBL" id="JBHFEH010000016">
    <property type="protein sequence ID" value="KAL2054340.1"/>
    <property type="molecule type" value="Genomic_DNA"/>
</dbReference>
<keyword evidence="6 12" id="KW-1133">Transmembrane helix</keyword>
<evidence type="ECO:0000256" key="9">
    <source>
        <dbReference type="ARBA" id="ARBA00033146"/>
    </source>
</evidence>
<evidence type="ECO:0000256" key="5">
    <source>
        <dbReference type="ARBA" id="ARBA00022968"/>
    </source>
</evidence>
<evidence type="ECO:0000313" key="13">
    <source>
        <dbReference type="EMBL" id="KAL2054340.1"/>
    </source>
</evidence>
<comment type="caution">
    <text evidence="13">The sequence shown here is derived from an EMBL/GenBank/DDBJ whole genome shotgun (WGS) entry which is preliminary data.</text>
</comment>
<dbReference type="PANTHER" id="PTHR12804">
    <property type="entry name" value="MICROSOMAL SIGNAL PEPTIDASE 23 KD SUBUNIT SPC22/23"/>
    <property type="match status" value="1"/>
</dbReference>
<evidence type="ECO:0000256" key="4">
    <source>
        <dbReference type="ARBA" id="ARBA00022824"/>
    </source>
</evidence>
<comment type="function">
    <text evidence="10">Essential component of the signal peptidase complex (SPC) which catalyzes the cleavage of N-terminal signal sequences from nascent proteins as they are translocated into the lumen of the endoplasmic reticulum. Essential for the SPC catalytic activity, possibly by stabilizing and positioning the active center of the complex close to the lumenal surface. Essential for viability.</text>
</comment>
<dbReference type="Pfam" id="PF04573">
    <property type="entry name" value="SPC22"/>
    <property type="match status" value="2"/>
</dbReference>
<evidence type="ECO:0000256" key="11">
    <source>
        <dbReference type="SAM" id="MobiDB-lite"/>
    </source>
</evidence>
<feature type="transmembrane region" description="Helical" evidence="12">
    <location>
        <begin position="35"/>
        <end position="56"/>
    </location>
</feature>
<evidence type="ECO:0000256" key="7">
    <source>
        <dbReference type="ARBA" id="ARBA00023136"/>
    </source>
</evidence>
<keyword evidence="3 12" id="KW-0812">Transmembrane</keyword>
<evidence type="ECO:0000256" key="1">
    <source>
        <dbReference type="ARBA" id="ARBA00004648"/>
    </source>
</evidence>
<keyword evidence="5" id="KW-0735">Signal-anchor</keyword>
<organism evidence="13 14">
    <name type="scientific">Lepraria finkii</name>
    <dbReference type="NCBI Taxonomy" id="1340010"/>
    <lineage>
        <taxon>Eukaryota</taxon>
        <taxon>Fungi</taxon>
        <taxon>Dikarya</taxon>
        <taxon>Ascomycota</taxon>
        <taxon>Pezizomycotina</taxon>
        <taxon>Lecanoromycetes</taxon>
        <taxon>OSLEUM clade</taxon>
        <taxon>Lecanoromycetidae</taxon>
        <taxon>Lecanorales</taxon>
        <taxon>Lecanorineae</taxon>
        <taxon>Stereocaulaceae</taxon>
        <taxon>Lepraria</taxon>
    </lineage>
</organism>
<comment type="similarity">
    <text evidence="2">Belongs to the SPCS3 family.</text>
</comment>
<keyword evidence="7 12" id="KW-0472">Membrane</keyword>
<accession>A0ABR4B9D1</accession>
<evidence type="ECO:0000313" key="14">
    <source>
        <dbReference type="Proteomes" id="UP001590951"/>
    </source>
</evidence>
<comment type="subcellular location">
    <subcellularLocation>
        <location evidence="1">Endoplasmic reticulum membrane</location>
        <topology evidence="1">Single-pass type II membrane protein</topology>
    </subcellularLocation>
</comment>
<evidence type="ECO:0000256" key="3">
    <source>
        <dbReference type="ARBA" id="ARBA00022692"/>
    </source>
</evidence>
<evidence type="ECO:0000256" key="2">
    <source>
        <dbReference type="ARBA" id="ARBA00009289"/>
    </source>
</evidence>
<keyword evidence="4" id="KW-0256">Endoplasmic reticulum</keyword>
<gene>
    <name evidence="13" type="ORF">ABVK25_005481</name>
</gene>
<proteinExistence type="inferred from homology"/>
<dbReference type="InterPro" id="IPR007653">
    <property type="entry name" value="SPC3"/>
</dbReference>
<evidence type="ECO:0000256" key="12">
    <source>
        <dbReference type="SAM" id="Phobius"/>
    </source>
</evidence>
<evidence type="ECO:0000256" key="8">
    <source>
        <dbReference type="ARBA" id="ARBA00029556"/>
    </source>
</evidence>
<feature type="region of interest" description="Disordered" evidence="11">
    <location>
        <begin position="148"/>
        <end position="178"/>
    </location>
</feature>